<dbReference type="EMBL" id="KV417557">
    <property type="protein sequence ID" value="KZP20187.1"/>
    <property type="molecule type" value="Genomic_DNA"/>
</dbReference>
<gene>
    <name evidence="2" type="ORF">FIBSPDRAFT_932442</name>
</gene>
<dbReference type="AlphaFoldDB" id="A0A166IUP4"/>
<name>A0A166IUP4_9AGAM</name>
<accession>A0A166IUP4</accession>
<proteinExistence type="predicted"/>
<protein>
    <submittedName>
        <fullName evidence="2">Uncharacterized protein</fullName>
    </submittedName>
</protein>
<sequence length="173" mass="19096">MSITFITAILALDIGGRLSKVSHRFRLSSSRGEPAATQNKSSRKAKHASLYCDTSDGAPLRRCPSQSVDRPAFDEALFTMVQDPEPTNTKYTDMTIENILGFSPMSPIMELAESELCSPPNIVIIPATPNIDQSNPYLNDHVHEADENGKSHIVMLIDMKQLSAYWESQASNL</sequence>
<organism evidence="2 3">
    <name type="scientific">Athelia psychrophila</name>
    <dbReference type="NCBI Taxonomy" id="1759441"/>
    <lineage>
        <taxon>Eukaryota</taxon>
        <taxon>Fungi</taxon>
        <taxon>Dikarya</taxon>
        <taxon>Basidiomycota</taxon>
        <taxon>Agaricomycotina</taxon>
        <taxon>Agaricomycetes</taxon>
        <taxon>Agaricomycetidae</taxon>
        <taxon>Atheliales</taxon>
        <taxon>Atheliaceae</taxon>
        <taxon>Athelia</taxon>
    </lineage>
</organism>
<dbReference type="Proteomes" id="UP000076532">
    <property type="component" value="Unassembled WGS sequence"/>
</dbReference>
<reference evidence="2 3" key="1">
    <citation type="journal article" date="2016" name="Mol. Biol. Evol.">
        <title>Comparative Genomics of Early-Diverging Mushroom-Forming Fungi Provides Insights into the Origins of Lignocellulose Decay Capabilities.</title>
        <authorList>
            <person name="Nagy L.G."/>
            <person name="Riley R."/>
            <person name="Tritt A."/>
            <person name="Adam C."/>
            <person name="Daum C."/>
            <person name="Floudas D."/>
            <person name="Sun H."/>
            <person name="Yadav J.S."/>
            <person name="Pangilinan J."/>
            <person name="Larsson K.H."/>
            <person name="Matsuura K."/>
            <person name="Barry K."/>
            <person name="Labutti K."/>
            <person name="Kuo R."/>
            <person name="Ohm R.A."/>
            <person name="Bhattacharya S.S."/>
            <person name="Shirouzu T."/>
            <person name="Yoshinaga Y."/>
            <person name="Martin F.M."/>
            <person name="Grigoriev I.V."/>
            <person name="Hibbett D.S."/>
        </authorList>
    </citation>
    <scope>NUCLEOTIDE SEQUENCE [LARGE SCALE GENOMIC DNA]</scope>
    <source>
        <strain evidence="2 3">CBS 109695</strain>
    </source>
</reference>
<evidence type="ECO:0000313" key="3">
    <source>
        <dbReference type="Proteomes" id="UP000076532"/>
    </source>
</evidence>
<evidence type="ECO:0000313" key="2">
    <source>
        <dbReference type="EMBL" id="KZP20187.1"/>
    </source>
</evidence>
<feature type="region of interest" description="Disordered" evidence="1">
    <location>
        <begin position="28"/>
        <end position="48"/>
    </location>
</feature>
<feature type="compositionally biased region" description="Polar residues" evidence="1">
    <location>
        <begin position="28"/>
        <end position="40"/>
    </location>
</feature>
<evidence type="ECO:0000256" key="1">
    <source>
        <dbReference type="SAM" id="MobiDB-lite"/>
    </source>
</evidence>
<keyword evidence="3" id="KW-1185">Reference proteome</keyword>